<sequence length="756" mass="86066">MEGSRRRKTKGKSQQDQTINDNSLSESEDGHDAISNQARNEHMDAIQANIITEIKAVRSDMKKEYFETIGVLKKELTDFREEINQKLSSIGTDLQEITERVEETEQRVADMEEQSAEISKLLSHTLEIQQSIQTQLTDLEAQSRRNNIRIHGISEGSEGEDIQDFVEKFIKSELSLPDTRLGIQCCHRSLGSRPPQGSSPRSMIIYFQEYKTKEVVLRSAWKKREIRFEGKRVFFEQDYPAEILKKRRAYADIRKALKENGPFNIDIQRLSDLPNRNLKPFKMTTKQGNYVSLLCLIMCTALNLYNTIQRYHWTSRHRLSAEEGIGKRDEVTGEGQPVATTAKEEPPAQASNSKSASPVKTNTLCQSSPRRRLAHLIGKRCMVSCAINGVPLKMLLDSGAQVTMVGRSWMRETLPNFQIQPLESLLFDQPLEVSAANGTNVPFDGWADIELQETRSRQEYAQKWASRMQEAYKIASENSGKCSAKGKKYYDCRVKGMVLQLGDWVLVRNLSERGGPGKLRAYWERRIHRVVEKIGEGPVYRVQPETGDRTLRVLHRNLLLPVNDLPLEQDEQSQRASKKRQKQINHQINNRETVEQESEHSDEEEEYTYCLRTIPVYRWSRIRPLMSQSKPQSELSAVAPDFQPMRQVRETAEMQPPLDSDPVAVPDSVQLLVPAAAPPAHELRMEEKATGDDIMEEARSAEQVDNGECVTEPPEEEVPPVRRDISIQHWAVPAASLPTAKKNWTCGSAPSYTLGV</sequence>
<dbReference type="EMBL" id="CM041548">
    <property type="protein sequence ID" value="KAI3358297.1"/>
    <property type="molecule type" value="Genomic_DNA"/>
</dbReference>
<accession>A0ACB8VTQ4</accession>
<evidence type="ECO:0000313" key="2">
    <source>
        <dbReference type="Proteomes" id="UP000831701"/>
    </source>
</evidence>
<organism evidence="1 2">
    <name type="scientific">Scortum barcoo</name>
    <name type="common">barcoo grunter</name>
    <dbReference type="NCBI Taxonomy" id="214431"/>
    <lineage>
        <taxon>Eukaryota</taxon>
        <taxon>Metazoa</taxon>
        <taxon>Chordata</taxon>
        <taxon>Craniata</taxon>
        <taxon>Vertebrata</taxon>
        <taxon>Euteleostomi</taxon>
        <taxon>Actinopterygii</taxon>
        <taxon>Neopterygii</taxon>
        <taxon>Teleostei</taxon>
        <taxon>Neoteleostei</taxon>
        <taxon>Acanthomorphata</taxon>
        <taxon>Eupercaria</taxon>
        <taxon>Centrarchiformes</taxon>
        <taxon>Terapontoidei</taxon>
        <taxon>Terapontidae</taxon>
        <taxon>Scortum</taxon>
    </lineage>
</organism>
<name>A0ACB8VTQ4_9TELE</name>
<comment type="caution">
    <text evidence="1">The sequence shown here is derived from an EMBL/GenBank/DDBJ whole genome shotgun (WGS) entry which is preliminary data.</text>
</comment>
<gene>
    <name evidence="1" type="ORF">L3Q82_014671</name>
</gene>
<keyword evidence="2" id="KW-1185">Reference proteome</keyword>
<protein>
    <submittedName>
        <fullName evidence="1">Uncharacterized protein</fullName>
    </submittedName>
</protein>
<dbReference type="Proteomes" id="UP000831701">
    <property type="component" value="Chromosome 18"/>
</dbReference>
<reference evidence="1" key="1">
    <citation type="submission" date="2022-04" db="EMBL/GenBank/DDBJ databases">
        <title>Jade perch genome.</title>
        <authorList>
            <person name="Chao B."/>
        </authorList>
    </citation>
    <scope>NUCLEOTIDE SEQUENCE</scope>
    <source>
        <strain evidence="1">CB-2022</strain>
    </source>
</reference>
<proteinExistence type="predicted"/>
<evidence type="ECO:0000313" key="1">
    <source>
        <dbReference type="EMBL" id="KAI3358297.1"/>
    </source>
</evidence>